<gene>
    <name evidence="4" type="ORF">HH1059_07430</name>
</gene>
<dbReference type="NCBIfam" id="NF002490">
    <property type="entry name" value="PRK01777.1"/>
    <property type="match status" value="1"/>
</dbReference>
<evidence type="ECO:0000313" key="5">
    <source>
        <dbReference type="Proteomes" id="UP000218890"/>
    </source>
</evidence>
<evidence type="ECO:0000256" key="1">
    <source>
        <dbReference type="ARBA" id="ARBA00010645"/>
    </source>
</evidence>
<name>A0A110B539_HALHR</name>
<accession>A0A110B539</accession>
<dbReference type="AlphaFoldDB" id="A0A110B539"/>
<dbReference type="KEGG" id="hhk:HH1059_07430"/>
<dbReference type="SUPFAM" id="SSF54285">
    <property type="entry name" value="MoaD/ThiS"/>
    <property type="match status" value="1"/>
</dbReference>
<dbReference type="RefSeq" id="WP_096408446.1">
    <property type="nucleotide sequence ID" value="NZ_AP017372.2"/>
</dbReference>
<reference evidence="4" key="1">
    <citation type="submission" date="2016-02" db="EMBL/GenBank/DDBJ databases">
        <title>Halorhodospira halochloris DSM-1059 complete genome, version 2.</title>
        <authorList>
            <person name="Tsukatani Y."/>
        </authorList>
    </citation>
    <scope>NUCLEOTIDE SEQUENCE</scope>
    <source>
        <strain evidence="4">DSM 1059</strain>
    </source>
</reference>
<dbReference type="EMBL" id="AP017372">
    <property type="protein sequence ID" value="BAU57433.1"/>
    <property type="molecule type" value="Genomic_DNA"/>
</dbReference>
<dbReference type="Pfam" id="PF03658">
    <property type="entry name" value="Ub-RnfH"/>
    <property type="match status" value="1"/>
</dbReference>
<feature type="region of interest" description="Disordered" evidence="3">
    <location>
        <begin position="1"/>
        <end position="26"/>
    </location>
</feature>
<organism evidence="4 5">
    <name type="scientific">Halorhodospira halochloris</name>
    <name type="common">Ectothiorhodospira halochloris</name>
    <dbReference type="NCBI Taxonomy" id="1052"/>
    <lineage>
        <taxon>Bacteria</taxon>
        <taxon>Pseudomonadati</taxon>
        <taxon>Pseudomonadota</taxon>
        <taxon>Gammaproteobacteria</taxon>
        <taxon>Chromatiales</taxon>
        <taxon>Ectothiorhodospiraceae</taxon>
        <taxon>Halorhodospira</taxon>
    </lineage>
</organism>
<keyword evidence="5" id="KW-1185">Reference proteome</keyword>
<sequence length="122" mass="13019">MANEGSAGKSFPNLDQGAGENKDTTAPTIQVEVAYALPHQQTVLDVRLPTGSTVNDAIQASGILEHHPQIDLAEQAVGVHGQVTKPQTALRDGDRVEIYRPLLIDPKEARRQRASGQSSSGQ</sequence>
<dbReference type="OrthoDB" id="9796575at2"/>
<dbReference type="InterPro" id="IPR037021">
    <property type="entry name" value="RnfH_sf"/>
</dbReference>
<evidence type="ECO:0000313" key="4">
    <source>
        <dbReference type="EMBL" id="BAU57433.1"/>
    </source>
</evidence>
<dbReference type="Gene3D" id="3.10.20.280">
    <property type="entry name" value="RnfH-like"/>
    <property type="match status" value="1"/>
</dbReference>
<dbReference type="HAMAP" id="MF_00460">
    <property type="entry name" value="UPF0125_RnfH"/>
    <property type="match status" value="1"/>
</dbReference>
<evidence type="ECO:0000256" key="2">
    <source>
        <dbReference type="HAMAP-Rule" id="MF_00460"/>
    </source>
</evidence>
<proteinExistence type="inferred from homology"/>
<protein>
    <recommendedName>
        <fullName evidence="2">UPF0125 protein HH1059_07430</fullName>
    </recommendedName>
</protein>
<dbReference type="PANTHER" id="PTHR37483">
    <property type="entry name" value="UPF0125 PROTEIN RATB"/>
    <property type="match status" value="1"/>
</dbReference>
<dbReference type="InterPro" id="IPR005346">
    <property type="entry name" value="RnfH"/>
</dbReference>
<comment type="similarity">
    <text evidence="1 2">Belongs to the UPF0125 (RnfH) family.</text>
</comment>
<dbReference type="InterPro" id="IPR016155">
    <property type="entry name" value="Mopterin_synth/thiamin_S_b"/>
</dbReference>
<dbReference type="Proteomes" id="UP000218890">
    <property type="component" value="Chromosome"/>
</dbReference>
<evidence type="ECO:0000256" key="3">
    <source>
        <dbReference type="SAM" id="MobiDB-lite"/>
    </source>
</evidence>
<dbReference type="PANTHER" id="PTHR37483:SF1">
    <property type="entry name" value="UPF0125 PROTEIN RATB"/>
    <property type="match status" value="1"/>
</dbReference>